<evidence type="ECO:0000256" key="4">
    <source>
        <dbReference type="SAM" id="Phobius"/>
    </source>
</evidence>
<dbReference type="GO" id="GO:0005886">
    <property type="term" value="C:plasma membrane"/>
    <property type="evidence" value="ECO:0007669"/>
    <property type="project" value="UniProtKB-SubCell"/>
</dbReference>
<reference evidence="8 9" key="1">
    <citation type="submission" date="2018-08" db="EMBL/GenBank/DDBJ databases">
        <title>Genomic Encyclopedia of Type Strains, Phase III (KMG-III): the genomes of soil and plant-associated and newly described type strains.</title>
        <authorList>
            <person name="Whitman W."/>
        </authorList>
    </citation>
    <scope>NUCLEOTIDE SEQUENCE [LARGE SCALE GENOMIC DNA]</scope>
    <source>
        <strain evidence="8 9">CGMCC 1.10966</strain>
    </source>
</reference>
<dbReference type="Gene3D" id="6.10.340.10">
    <property type="match status" value="1"/>
</dbReference>
<comment type="caution">
    <text evidence="8">The sequence shown here is derived from an EMBL/GenBank/DDBJ whole genome shotgun (WGS) entry which is preliminary data.</text>
</comment>
<dbReference type="PROSITE" id="PS51831">
    <property type="entry name" value="HD"/>
    <property type="match status" value="1"/>
</dbReference>
<keyword evidence="4" id="KW-1133">Transmembrane helix</keyword>
<keyword evidence="9" id="KW-1185">Reference proteome</keyword>
<dbReference type="PANTHER" id="PTHR43155:SF2">
    <property type="entry name" value="CYCLIC DI-GMP PHOSPHODIESTERASE PA4108"/>
    <property type="match status" value="1"/>
</dbReference>
<evidence type="ECO:0000259" key="5">
    <source>
        <dbReference type="PROSITE" id="PS50885"/>
    </source>
</evidence>
<feature type="domain" description="HD-GYP" evidence="7">
    <location>
        <begin position="306"/>
        <end position="504"/>
    </location>
</feature>
<dbReference type="RefSeq" id="WP_116192830.1">
    <property type="nucleotide sequence ID" value="NZ_QTTN01000072.1"/>
</dbReference>
<dbReference type="PROSITE" id="PS50885">
    <property type="entry name" value="HAMP"/>
    <property type="match status" value="1"/>
</dbReference>
<protein>
    <submittedName>
        <fullName evidence="8">Putative nucleotidyltransferase with HDIG domain</fullName>
    </submittedName>
</protein>
<keyword evidence="3 4" id="KW-0472">Membrane</keyword>
<gene>
    <name evidence="8" type="ORF">A8990_17210</name>
</gene>
<feature type="domain" description="HD" evidence="6">
    <location>
        <begin position="328"/>
        <end position="453"/>
    </location>
</feature>
<dbReference type="AlphaFoldDB" id="A0A3D9Q2Y3"/>
<dbReference type="CDD" id="cd06225">
    <property type="entry name" value="HAMP"/>
    <property type="match status" value="1"/>
</dbReference>
<feature type="transmembrane region" description="Helical" evidence="4">
    <location>
        <begin position="108"/>
        <end position="127"/>
    </location>
</feature>
<sequence length="513" mass="57125">MAVYQLFIRQLIRNYFIGSAIAVLGVGSVIIFMTLELSKREVGALLFVLVCSLLVMFISELVAFRRHIHPIQSCFQSPNPSRELIQQAYLRAHRFPALAVRRIMGPHLIGGYVPAALNLAIFIHLGILSLPYYYIGLALLGASLVASMHAMVEFFLTNRTIRPLLIHLRQSFVSQYHSDLTLEGEVLISIQRKFQWSAFLIGTFPLFLLSLATQIRLGEITSVASQQYWQGAALILLIGILFSSVGAWLLSQDIVHPIRSLFKSQNDVKNGNFDTQAPDIYADEFSSLVSGFNHMVEGLKTRERMNSQLLQSYFSTLAAALDARDPYTAGHSLRVAEYSVTIARLAGLSPVDMDTLKRSALLHDIGKIGVRDSVLLKEGRLSDEEYAIIKLHPVLGETILKQIKPAEALADILPGVRSHHEHYNGGGYPVGLTGENIPLQGRIIAIADAFDAMTSDRPYRNGMPALKALAILEEGMGLQWDPKLASLFIQEMRKQHEQPSQLEKTIPFRIQQA</sequence>
<feature type="transmembrane region" description="Helical" evidence="4">
    <location>
        <begin position="196"/>
        <end position="215"/>
    </location>
</feature>
<dbReference type="OrthoDB" id="9759601at2"/>
<dbReference type="CDD" id="cd00077">
    <property type="entry name" value="HDc"/>
    <property type="match status" value="1"/>
</dbReference>
<feature type="transmembrane region" description="Helical" evidence="4">
    <location>
        <begin position="133"/>
        <end position="156"/>
    </location>
</feature>
<evidence type="ECO:0000256" key="3">
    <source>
        <dbReference type="ARBA" id="ARBA00023136"/>
    </source>
</evidence>
<dbReference type="EMBL" id="QTTN01000072">
    <property type="protein sequence ID" value="REE55358.1"/>
    <property type="molecule type" value="Genomic_DNA"/>
</dbReference>
<dbReference type="GO" id="GO:0016740">
    <property type="term" value="F:transferase activity"/>
    <property type="evidence" value="ECO:0007669"/>
    <property type="project" value="UniProtKB-KW"/>
</dbReference>
<dbReference type="InterPro" id="IPR003660">
    <property type="entry name" value="HAMP_dom"/>
</dbReference>
<dbReference type="SMART" id="SM00304">
    <property type="entry name" value="HAMP"/>
    <property type="match status" value="1"/>
</dbReference>
<dbReference type="NCBIfam" id="TIGR00277">
    <property type="entry name" value="HDIG"/>
    <property type="match status" value="1"/>
</dbReference>
<evidence type="ECO:0000256" key="2">
    <source>
        <dbReference type="ARBA" id="ARBA00022475"/>
    </source>
</evidence>
<evidence type="ECO:0000313" key="9">
    <source>
        <dbReference type="Proteomes" id="UP000256304"/>
    </source>
</evidence>
<evidence type="ECO:0000313" key="8">
    <source>
        <dbReference type="EMBL" id="REE55358.1"/>
    </source>
</evidence>
<keyword evidence="8" id="KW-0808">Transferase</keyword>
<dbReference type="Pfam" id="PF13487">
    <property type="entry name" value="HD_5"/>
    <property type="match status" value="1"/>
</dbReference>
<dbReference type="InterPro" id="IPR006675">
    <property type="entry name" value="HDIG_dom"/>
</dbReference>
<name>A0A3D9Q2Y3_9BACL</name>
<dbReference type="SUPFAM" id="SSF158472">
    <property type="entry name" value="HAMP domain-like"/>
    <property type="match status" value="1"/>
</dbReference>
<comment type="subcellular location">
    <subcellularLocation>
        <location evidence="1">Cell membrane</location>
    </subcellularLocation>
</comment>
<evidence type="ECO:0000259" key="6">
    <source>
        <dbReference type="PROSITE" id="PS51831"/>
    </source>
</evidence>
<proteinExistence type="predicted"/>
<evidence type="ECO:0000259" key="7">
    <source>
        <dbReference type="PROSITE" id="PS51832"/>
    </source>
</evidence>
<dbReference type="InterPro" id="IPR006674">
    <property type="entry name" value="HD_domain"/>
</dbReference>
<feature type="domain" description="HAMP" evidence="5">
    <location>
        <begin position="252"/>
        <end position="304"/>
    </location>
</feature>
<accession>A0A3D9Q2Y3</accession>
<dbReference type="Gene3D" id="1.10.3210.10">
    <property type="entry name" value="Hypothetical protein af1432"/>
    <property type="match status" value="1"/>
</dbReference>
<dbReference type="GO" id="GO:0007165">
    <property type="term" value="P:signal transduction"/>
    <property type="evidence" value="ECO:0007669"/>
    <property type="project" value="InterPro"/>
</dbReference>
<keyword evidence="2" id="KW-1003">Cell membrane</keyword>
<dbReference type="InterPro" id="IPR003607">
    <property type="entry name" value="HD/PDEase_dom"/>
</dbReference>
<dbReference type="PANTHER" id="PTHR43155">
    <property type="entry name" value="CYCLIC DI-GMP PHOSPHODIESTERASE PA4108-RELATED"/>
    <property type="match status" value="1"/>
</dbReference>
<dbReference type="SMART" id="SM00471">
    <property type="entry name" value="HDc"/>
    <property type="match status" value="1"/>
</dbReference>
<dbReference type="Proteomes" id="UP000256304">
    <property type="component" value="Unassembled WGS sequence"/>
</dbReference>
<keyword evidence="4" id="KW-0812">Transmembrane</keyword>
<organism evidence="8 9">
    <name type="scientific">Paenibacillus taihuensis</name>
    <dbReference type="NCBI Taxonomy" id="1156355"/>
    <lineage>
        <taxon>Bacteria</taxon>
        <taxon>Bacillati</taxon>
        <taxon>Bacillota</taxon>
        <taxon>Bacilli</taxon>
        <taxon>Bacillales</taxon>
        <taxon>Paenibacillaceae</taxon>
        <taxon>Paenibacillus</taxon>
    </lineage>
</organism>
<evidence type="ECO:0000256" key="1">
    <source>
        <dbReference type="ARBA" id="ARBA00004236"/>
    </source>
</evidence>
<feature type="transmembrane region" description="Helical" evidence="4">
    <location>
        <begin position="44"/>
        <end position="64"/>
    </location>
</feature>
<feature type="transmembrane region" description="Helical" evidence="4">
    <location>
        <begin position="227"/>
        <end position="250"/>
    </location>
</feature>
<dbReference type="InterPro" id="IPR037522">
    <property type="entry name" value="HD_GYP_dom"/>
</dbReference>
<dbReference type="PROSITE" id="PS51832">
    <property type="entry name" value="HD_GYP"/>
    <property type="match status" value="1"/>
</dbReference>
<dbReference type="SUPFAM" id="SSF109604">
    <property type="entry name" value="HD-domain/PDEase-like"/>
    <property type="match status" value="1"/>
</dbReference>
<feature type="transmembrane region" description="Helical" evidence="4">
    <location>
        <begin position="12"/>
        <end position="32"/>
    </location>
</feature>